<accession>A0A2R6XYX3</accession>
<feature type="transmembrane region" description="Helical" evidence="6">
    <location>
        <begin position="85"/>
        <end position="104"/>
    </location>
</feature>
<comment type="caution">
    <text evidence="7">The sequence shown here is derived from an EMBL/GenBank/DDBJ whole genome shotgun (WGS) entry which is preliminary data.</text>
</comment>
<dbReference type="InterPro" id="IPR001851">
    <property type="entry name" value="ABC_transp_permease"/>
</dbReference>
<dbReference type="PANTHER" id="PTHR30482:SF10">
    <property type="entry name" value="HIGH-AFFINITY BRANCHED-CHAIN AMINO ACID TRANSPORT PROTEIN BRAE"/>
    <property type="match status" value="1"/>
</dbReference>
<evidence type="ECO:0000313" key="7">
    <source>
        <dbReference type="EMBL" id="PTQ55628.1"/>
    </source>
</evidence>
<sequence>MQKKSFIYSLLFLLVLLALPIVIDHPYYRHVLIMMIIWATLGVAWNILGGYTGQVSFGHAAFFGIGAYSAGLGSVHLSLSPWWGMLFGPLLAALIALPIGWLTFRLRGSYFALGTLALGEIFYIVFSNWTSFTKGAQGILIMPSFTDKLPYYYIALGMLVLALLINIRTVHSKAGYYMVAIREDQDSAEALGIPTARYKMLALLLSAFITGMAGAFYMNYVNFIDPAIVFSLSDVSVMIILVVMMGGVATIFGPVVGAAVYIGLNELLRAALGSANALIFGILVVFIILFMPNGLVGEAFVRFKRKVRSKKRGEVSGTFGS</sequence>
<dbReference type="PANTHER" id="PTHR30482">
    <property type="entry name" value="HIGH-AFFINITY BRANCHED-CHAIN AMINO ACID TRANSPORT SYSTEM PERMEASE"/>
    <property type="match status" value="1"/>
</dbReference>
<organism evidence="7 8">
    <name type="scientific">Candidatus Carbonibacillus altaicus</name>
    <dbReference type="NCBI Taxonomy" id="2163959"/>
    <lineage>
        <taxon>Bacteria</taxon>
        <taxon>Bacillati</taxon>
        <taxon>Bacillota</taxon>
        <taxon>Bacilli</taxon>
        <taxon>Bacillales</taxon>
        <taxon>Candidatus Carbonibacillus</taxon>
    </lineage>
</organism>
<dbReference type="EMBL" id="PEBX01000089">
    <property type="protein sequence ID" value="PTQ55628.1"/>
    <property type="molecule type" value="Genomic_DNA"/>
</dbReference>
<evidence type="ECO:0000256" key="5">
    <source>
        <dbReference type="ARBA" id="ARBA00023136"/>
    </source>
</evidence>
<reference evidence="8" key="1">
    <citation type="journal article" date="2018" name="Sci. Rep.">
        <title>Lignite coal burning seam in the remote Altai Mountains harbors a hydrogen-driven thermophilic microbial community.</title>
        <authorList>
            <person name="Kadnikov V.V."/>
            <person name="Mardanov A.V."/>
            <person name="Ivasenko D.A."/>
            <person name="Antsiferov D.V."/>
            <person name="Beletsky A.V."/>
            <person name="Karnachuk O.V."/>
            <person name="Ravin N.V."/>
        </authorList>
    </citation>
    <scope>NUCLEOTIDE SEQUENCE [LARGE SCALE GENOMIC DNA]</scope>
</reference>
<feature type="transmembrane region" description="Helical" evidence="6">
    <location>
        <begin position="30"/>
        <end position="48"/>
    </location>
</feature>
<keyword evidence="5 6" id="KW-0472">Membrane</keyword>
<dbReference type="GO" id="GO:0005886">
    <property type="term" value="C:plasma membrane"/>
    <property type="evidence" value="ECO:0007669"/>
    <property type="project" value="UniProtKB-SubCell"/>
</dbReference>
<dbReference type="Proteomes" id="UP000244338">
    <property type="component" value="Unassembled WGS sequence"/>
</dbReference>
<evidence type="ECO:0000256" key="3">
    <source>
        <dbReference type="ARBA" id="ARBA00022692"/>
    </source>
</evidence>
<dbReference type="AlphaFoldDB" id="A0A2R6XYX3"/>
<name>A0A2R6XYX3_9BACL</name>
<proteinExistence type="predicted"/>
<feature type="transmembrane region" description="Helical" evidence="6">
    <location>
        <begin position="60"/>
        <end position="79"/>
    </location>
</feature>
<comment type="subcellular location">
    <subcellularLocation>
        <location evidence="1">Cell membrane</location>
        <topology evidence="1">Multi-pass membrane protein</topology>
    </subcellularLocation>
</comment>
<evidence type="ECO:0000256" key="4">
    <source>
        <dbReference type="ARBA" id="ARBA00022989"/>
    </source>
</evidence>
<feature type="transmembrane region" description="Helical" evidence="6">
    <location>
        <begin position="149"/>
        <end position="167"/>
    </location>
</feature>
<keyword evidence="4 6" id="KW-1133">Transmembrane helix</keyword>
<dbReference type="CDD" id="cd06581">
    <property type="entry name" value="TM_PBP1_LivM_like"/>
    <property type="match status" value="1"/>
</dbReference>
<evidence type="ECO:0000313" key="8">
    <source>
        <dbReference type="Proteomes" id="UP000244338"/>
    </source>
</evidence>
<feature type="transmembrane region" description="Helical" evidence="6">
    <location>
        <begin position="238"/>
        <end position="264"/>
    </location>
</feature>
<keyword evidence="3 6" id="KW-0812">Transmembrane</keyword>
<protein>
    <submittedName>
        <fullName evidence="7">Branched-chain amino acid transport system permease protein LivM</fullName>
    </submittedName>
</protein>
<feature type="transmembrane region" description="Helical" evidence="6">
    <location>
        <begin position="200"/>
        <end position="218"/>
    </location>
</feature>
<gene>
    <name evidence="7" type="ORF">BSOLF_1765</name>
</gene>
<evidence type="ECO:0000256" key="1">
    <source>
        <dbReference type="ARBA" id="ARBA00004651"/>
    </source>
</evidence>
<evidence type="ECO:0000256" key="6">
    <source>
        <dbReference type="SAM" id="Phobius"/>
    </source>
</evidence>
<dbReference type="GO" id="GO:0015658">
    <property type="term" value="F:branched-chain amino acid transmembrane transporter activity"/>
    <property type="evidence" value="ECO:0007669"/>
    <property type="project" value="InterPro"/>
</dbReference>
<dbReference type="Pfam" id="PF02653">
    <property type="entry name" value="BPD_transp_2"/>
    <property type="match status" value="1"/>
</dbReference>
<dbReference type="InterPro" id="IPR043428">
    <property type="entry name" value="LivM-like"/>
</dbReference>
<evidence type="ECO:0000256" key="2">
    <source>
        <dbReference type="ARBA" id="ARBA00022475"/>
    </source>
</evidence>
<keyword evidence="2" id="KW-1003">Cell membrane</keyword>
<feature type="transmembrane region" description="Helical" evidence="6">
    <location>
        <begin position="111"/>
        <end position="129"/>
    </location>
</feature>
<feature type="transmembrane region" description="Helical" evidence="6">
    <location>
        <begin position="271"/>
        <end position="291"/>
    </location>
</feature>